<keyword evidence="4" id="KW-1185">Reference proteome</keyword>
<proteinExistence type="predicted"/>
<dbReference type="RefSeq" id="XP_004338990.1">
    <property type="nucleotide sequence ID" value="XM_004338942.1"/>
</dbReference>
<gene>
    <name evidence="3" type="ORF">ACA1_128840</name>
</gene>
<dbReference type="KEGG" id="acan:ACA1_128840"/>
<dbReference type="Pfam" id="PF00383">
    <property type="entry name" value="dCMP_cyt_deam_1"/>
    <property type="match status" value="1"/>
</dbReference>
<evidence type="ECO:0000313" key="4">
    <source>
        <dbReference type="Proteomes" id="UP000011083"/>
    </source>
</evidence>
<protein>
    <submittedName>
        <fullName evidence="3">Cytidine and deoxycytidylate deaminase zincbinding region domain containing protein</fullName>
    </submittedName>
</protein>
<accession>L8GVK0</accession>
<sequence>MNRIDKFFSLAAEEAKQSDMHYKHGAVIVKGGHVVAKGHNSRRSRRALNPKKGNNKNKKKNANKHRLKRVKGCDIYVVRLDGAGLGESRPCHLCLEWLRACGVKRVFYSVRPQQQAAAAAQPVGDDDGSPPVAAAGAVRWVKQTLEALCAETQYVTLSERFLSSRATNGRWHEPPNHNH</sequence>
<reference evidence="3 4" key="1">
    <citation type="journal article" date="2013" name="Genome Biol.">
        <title>Genome of Acanthamoeba castellanii highlights extensive lateral gene transfer and early evolution of tyrosine kinase signaling.</title>
        <authorList>
            <person name="Clarke M."/>
            <person name="Lohan A.J."/>
            <person name="Liu B."/>
            <person name="Lagkouvardos I."/>
            <person name="Roy S."/>
            <person name="Zafar N."/>
            <person name="Bertelli C."/>
            <person name="Schilde C."/>
            <person name="Kianianmomeni A."/>
            <person name="Burglin T.R."/>
            <person name="Frech C."/>
            <person name="Turcotte B."/>
            <person name="Kopec K.O."/>
            <person name="Synnott J.M."/>
            <person name="Choo C."/>
            <person name="Paponov I."/>
            <person name="Finkler A."/>
            <person name="Soon Heng Tan C."/>
            <person name="Hutchins A.P."/>
            <person name="Weinmeier T."/>
            <person name="Rattei T."/>
            <person name="Chu J.S."/>
            <person name="Gimenez G."/>
            <person name="Irimia M."/>
            <person name="Rigden D.J."/>
            <person name="Fitzpatrick D.A."/>
            <person name="Lorenzo-Morales J."/>
            <person name="Bateman A."/>
            <person name="Chiu C.H."/>
            <person name="Tang P."/>
            <person name="Hegemann P."/>
            <person name="Fromm H."/>
            <person name="Raoult D."/>
            <person name="Greub G."/>
            <person name="Miranda-Saavedra D."/>
            <person name="Chen N."/>
            <person name="Nash P."/>
            <person name="Ginger M.L."/>
            <person name="Horn M."/>
            <person name="Schaap P."/>
            <person name="Caler L."/>
            <person name="Loftus B."/>
        </authorList>
    </citation>
    <scope>NUCLEOTIDE SEQUENCE [LARGE SCALE GENOMIC DNA]</scope>
    <source>
        <strain evidence="3 4">Neff</strain>
    </source>
</reference>
<feature type="compositionally biased region" description="Basic residues" evidence="1">
    <location>
        <begin position="39"/>
        <end position="64"/>
    </location>
</feature>
<dbReference type="PROSITE" id="PS51747">
    <property type="entry name" value="CYT_DCMP_DEAMINASES_2"/>
    <property type="match status" value="1"/>
</dbReference>
<dbReference type="AlphaFoldDB" id="L8GVK0"/>
<evidence type="ECO:0000313" key="3">
    <source>
        <dbReference type="EMBL" id="ELR16977.1"/>
    </source>
</evidence>
<dbReference type="Proteomes" id="UP000011083">
    <property type="component" value="Unassembled WGS sequence"/>
</dbReference>
<dbReference type="VEuPathDB" id="AmoebaDB:ACA1_128840"/>
<dbReference type="InterPro" id="IPR016193">
    <property type="entry name" value="Cytidine_deaminase-like"/>
</dbReference>
<evidence type="ECO:0000259" key="2">
    <source>
        <dbReference type="PROSITE" id="PS51747"/>
    </source>
</evidence>
<dbReference type="OrthoDB" id="9972196at2759"/>
<organism evidence="3 4">
    <name type="scientific">Acanthamoeba castellanii (strain ATCC 30010 / Neff)</name>
    <dbReference type="NCBI Taxonomy" id="1257118"/>
    <lineage>
        <taxon>Eukaryota</taxon>
        <taxon>Amoebozoa</taxon>
        <taxon>Discosea</taxon>
        <taxon>Longamoebia</taxon>
        <taxon>Centramoebida</taxon>
        <taxon>Acanthamoebidae</taxon>
        <taxon>Acanthamoeba</taxon>
    </lineage>
</organism>
<dbReference type="SUPFAM" id="SSF53927">
    <property type="entry name" value="Cytidine deaminase-like"/>
    <property type="match status" value="1"/>
</dbReference>
<dbReference type="InterPro" id="IPR002125">
    <property type="entry name" value="CMP_dCMP_dom"/>
</dbReference>
<evidence type="ECO:0000256" key="1">
    <source>
        <dbReference type="SAM" id="MobiDB-lite"/>
    </source>
</evidence>
<dbReference type="Gene3D" id="3.40.140.10">
    <property type="entry name" value="Cytidine Deaminase, domain 2"/>
    <property type="match status" value="1"/>
</dbReference>
<feature type="region of interest" description="Disordered" evidence="1">
    <location>
        <begin position="37"/>
        <end position="64"/>
    </location>
</feature>
<dbReference type="GeneID" id="14917692"/>
<feature type="domain" description="CMP/dCMP-type deaminase" evidence="2">
    <location>
        <begin position="2"/>
        <end position="120"/>
    </location>
</feature>
<dbReference type="GO" id="GO:0003824">
    <property type="term" value="F:catalytic activity"/>
    <property type="evidence" value="ECO:0007669"/>
    <property type="project" value="InterPro"/>
</dbReference>
<name>L8GVK0_ACACF</name>
<dbReference type="EMBL" id="KB007979">
    <property type="protein sequence ID" value="ELR16977.1"/>
    <property type="molecule type" value="Genomic_DNA"/>
</dbReference>